<sequence>MGYPGKSRKLYEGPRTPWDARRLAEEAELIKAYGLRNKREVWKAQSLLRRFRRRARNIMALEALAGESAYTKRETDALLSMLKRYGMIGEEANLNDVLRMSVENILERRLQTQVFRQGLAHTIKQARQFVVHGHIAINGRRVTVPSYLVPLSEEMSISYYANSPLSDTSHPERPVKAS</sequence>
<evidence type="ECO:0000313" key="10">
    <source>
        <dbReference type="EMBL" id="HIH69146.1"/>
    </source>
</evidence>
<dbReference type="GO" id="GO:0006412">
    <property type="term" value="P:translation"/>
    <property type="evidence" value="ECO:0007669"/>
    <property type="project" value="UniProtKB-UniRule"/>
</dbReference>
<evidence type="ECO:0000313" key="11">
    <source>
        <dbReference type="Proteomes" id="UP000600363"/>
    </source>
</evidence>
<dbReference type="PROSITE" id="PS50889">
    <property type="entry name" value="S4"/>
    <property type="match status" value="1"/>
</dbReference>
<keyword evidence="2 7" id="KW-0699">rRNA-binding</keyword>
<dbReference type="InterPro" id="IPR001912">
    <property type="entry name" value="Ribosomal_uS4_N"/>
</dbReference>
<feature type="domain" description="RNA-binding S4" evidence="8">
    <location>
        <begin position="108"/>
        <end position="170"/>
    </location>
</feature>
<dbReference type="GO" id="GO:0003735">
    <property type="term" value="F:structural constituent of ribosome"/>
    <property type="evidence" value="ECO:0007669"/>
    <property type="project" value="InterPro"/>
</dbReference>
<proteinExistence type="inferred from homology"/>
<evidence type="ECO:0000256" key="7">
    <source>
        <dbReference type="HAMAP-Rule" id="MF_01306"/>
    </source>
</evidence>
<evidence type="ECO:0000256" key="1">
    <source>
        <dbReference type="ARBA" id="ARBA00007465"/>
    </source>
</evidence>
<dbReference type="InterPro" id="IPR018079">
    <property type="entry name" value="Ribosomal_uS4_CS"/>
</dbReference>
<dbReference type="InterPro" id="IPR002942">
    <property type="entry name" value="S4_RNA-bd"/>
</dbReference>
<dbReference type="CDD" id="cd00165">
    <property type="entry name" value="S4"/>
    <property type="match status" value="1"/>
</dbReference>
<dbReference type="NCBIfam" id="TIGR01018">
    <property type="entry name" value="uS4_arch"/>
    <property type="match status" value="1"/>
</dbReference>
<dbReference type="RefSeq" id="WP_042684957.1">
    <property type="nucleotide sequence ID" value="NZ_DUIH01000002.1"/>
</dbReference>
<dbReference type="SMART" id="SM00363">
    <property type="entry name" value="S4"/>
    <property type="match status" value="1"/>
</dbReference>
<evidence type="ECO:0000259" key="8">
    <source>
        <dbReference type="SMART" id="SM00363"/>
    </source>
</evidence>
<gene>
    <name evidence="7" type="primary">rps4</name>
    <name evidence="10" type="ORF">HA299_00765</name>
</gene>
<comment type="similarity">
    <text evidence="1 7">Belongs to the universal ribosomal protein uS4 family.</text>
</comment>
<dbReference type="NCBIfam" id="NF003139">
    <property type="entry name" value="PRK04051.1"/>
    <property type="match status" value="1"/>
</dbReference>
<evidence type="ECO:0000256" key="6">
    <source>
        <dbReference type="ARBA" id="ARBA00025813"/>
    </source>
</evidence>
<dbReference type="PANTHER" id="PTHR11831:SF5">
    <property type="entry name" value="40S RIBOSOMAL PROTEIN S9"/>
    <property type="match status" value="1"/>
</dbReference>
<dbReference type="InterPro" id="IPR022802">
    <property type="entry name" value="Ribosomal_uS4_arc"/>
</dbReference>
<keyword evidence="4 7" id="KW-0689">Ribosomal protein</keyword>
<organism evidence="10 11">
    <name type="scientific">Methermicoccus shengliensis</name>
    <dbReference type="NCBI Taxonomy" id="660064"/>
    <lineage>
        <taxon>Archaea</taxon>
        <taxon>Methanobacteriati</taxon>
        <taxon>Methanobacteriota</taxon>
        <taxon>Stenosarchaea group</taxon>
        <taxon>Methanomicrobia</taxon>
        <taxon>Methanosarcinales</taxon>
        <taxon>Methermicoccaceae</taxon>
        <taxon>Methermicoccus</taxon>
    </lineage>
</organism>
<feature type="domain" description="Small ribosomal subunit protein uS4 N-terminal" evidence="9">
    <location>
        <begin position="2"/>
        <end position="107"/>
    </location>
</feature>
<evidence type="ECO:0000256" key="2">
    <source>
        <dbReference type="ARBA" id="ARBA00022730"/>
    </source>
</evidence>
<evidence type="ECO:0000259" key="9">
    <source>
        <dbReference type="SMART" id="SM01390"/>
    </source>
</evidence>
<dbReference type="Proteomes" id="UP000600363">
    <property type="component" value="Unassembled WGS sequence"/>
</dbReference>
<dbReference type="PROSITE" id="PS00632">
    <property type="entry name" value="RIBOSOMAL_S4"/>
    <property type="match status" value="1"/>
</dbReference>
<dbReference type="Pfam" id="PF01479">
    <property type="entry name" value="S4"/>
    <property type="match status" value="1"/>
</dbReference>
<dbReference type="EMBL" id="DUIH01000002">
    <property type="protein sequence ID" value="HIH69146.1"/>
    <property type="molecule type" value="Genomic_DNA"/>
</dbReference>
<accession>A0A832RVL9</accession>
<keyword evidence="3 7" id="KW-0694">RNA-binding</keyword>
<name>A0A832RVL9_9EURY</name>
<dbReference type="Gene3D" id="3.10.290.10">
    <property type="entry name" value="RNA-binding S4 domain"/>
    <property type="match status" value="1"/>
</dbReference>
<dbReference type="InterPro" id="IPR036986">
    <property type="entry name" value="S4_RNA-bd_sf"/>
</dbReference>
<dbReference type="GO" id="GO:0019843">
    <property type="term" value="F:rRNA binding"/>
    <property type="evidence" value="ECO:0007669"/>
    <property type="project" value="UniProtKB-UniRule"/>
</dbReference>
<dbReference type="InterPro" id="IPR005710">
    <property type="entry name" value="Ribosomal_uS4_euk/arc"/>
</dbReference>
<dbReference type="SUPFAM" id="SSF55174">
    <property type="entry name" value="Alpha-L RNA-binding motif"/>
    <property type="match status" value="1"/>
</dbReference>
<evidence type="ECO:0000256" key="4">
    <source>
        <dbReference type="ARBA" id="ARBA00022980"/>
    </source>
</evidence>
<comment type="function">
    <text evidence="7">With S5 and S12 plays an important role in translational accuracy.</text>
</comment>
<dbReference type="GO" id="GO:0015935">
    <property type="term" value="C:small ribosomal subunit"/>
    <property type="evidence" value="ECO:0007669"/>
    <property type="project" value="InterPro"/>
</dbReference>
<evidence type="ECO:0000256" key="5">
    <source>
        <dbReference type="ARBA" id="ARBA00023274"/>
    </source>
</evidence>
<dbReference type="SMART" id="SM01390">
    <property type="entry name" value="Ribosomal_S4"/>
    <property type="match status" value="1"/>
</dbReference>
<keyword evidence="5 7" id="KW-0687">Ribonucleoprotein</keyword>
<dbReference type="AlphaFoldDB" id="A0A832RVL9"/>
<protein>
    <recommendedName>
        <fullName evidence="7">Small ribosomal subunit protein uS4</fullName>
    </recommendedName>
</protein>
<dbReference type="PANTHER" id="PTHR11831">
    <property type="entry name" value="30S 40S RIBOSOMAL PROTEIN"/>
    <property type="match status" value="1"/>
</dbReference>
<comment type="subunit">
    <text evidence="6 7">Part of the 30S ribosomal subunit. Contacts protein S5. The interaction surface between S4 and S5 is involved in control of translational fidelity.</text>
</comment>
<reference evidence="10" key="1">
    <citation type="journal article" date="2020" name="bioRxiv">
        <title>A rank-normalized archaeal taxonomy based on genome phylogeny resolves widespread incomplete and uneven classifications.</title>
        <authorList>
            <person name="Rinke C."/>
            <person name="Chuvochina M."/>
            <person name="Mussig A.J."/>
            <person name="Chaumeil P.-A."/>
            <person name="Waite D.W."/>
            <person name="Whitman W.B."/>
            <person name="Parks D.H."/>
            <person name="Hugenholtz P."/>
        </authorList>
    </citation>
    <scope>NUCLEOTIDE SEQUENCE</scope>
    <source>
        <strain evidence="10">UBA12518</strain>
    </source>
</reference>
<dbReference type="HAMAP" id="MF_01306_A">
    <property type="entry name" value="Ribosomal_uS4_A"/>
    <property type="match status" value="1"/>
</dbReference>
<comment type="caution">
    <text evidence="10">The sequence shown here is derived from an EMBL/GenBank/DDBJ whole genome shotgun (WGS) entry which is preliminary data.</text>
</comment>
<evidence type="ECO:0000256" key="3">
    <source>
        <dbReference type="ARBA" id="ARBA00022884"/>
    </source>
</evidence>
<dbReference type="InterPro" id="IPR022801">
    <property type="entry name" value="Ribosomal_uS4"/>
</dbReference>
<comment type="function">
    <text evidence="7">One of the primary rRNA binding proteins, it binds directly to 16S rRNA where it nucleates assembly of the body of the 30S subunit.</text>
</comment>
<dbReference type="FunFam" id="3.10.290.10:FF:000026">
    <property type="entry name" value="30S ribosomal protein S4"/>
    <property type="match status" value="1"/>
</dbReference>
<dbReference type="GO" id="GO:0042274">
    <property type="term" value="P:ribosomal small subunit biogenesis"/>
    <property type="evidence" value="ECO:0007669"/>
    <property type="project" value="TreeGrafter"/>
</dbReference>